<name>A0A511J3J1_9ENTE</name>
<dbReference type="AlphaFoldDB" id="A0A511J3J1"/>
<evidence type="ECO:0000313" key="4">
    <source>
        <dbReference type="EMBL" id="GEL92249.1"/>
    </source>
</evidence>
<evidence type="ECO:0000259" key="3">
    <source>
        <dbReference type="Pfam" id="PF00534"/>
    </source>
</evidence>
<evidence type="ECO:0000256" key="1">
    <source>
        <dbReference type="ARBA" id="ARBA00022676"/>
    </source>
</evidence>
<dbReference type="Proteomes" id="UP000321830">
    <property type="component" value="Unassembled WGS sequence"/>
</dbReference>
<dbReference type="InterPro" id="IPR001296">
    <property type="entry name" value="Glyco_trans_1"/>
</dbReference>
<dbReference type="GO" id="GO:0016757">
    <property type="term" value="F:glycosyltransferase activity"/>
    <property type="evidence" value="ECO:0007669"/>
    <property type="project" value="UniProtKB-KW"/>
</dbReference>
<dbReference type="PANTHER" id="PTHR12526:SF629">
    <property type="entry name" value="TEICHURONIC ACID BIOSYNTHESIS GLYCOSYLTRANSFERASE TUAH-RELATED"/>
    <property type="match status" value="1"/>
</dbReference>
<dbReference type="EMBL" id="BJWF01000018">
    <property type="protein sequence ID" value="GEL92249.1"/>
    <property type="molecule type" value="Genomic_DNA"/>
</dbReference>
<evidence type="ECO:0000313" key="5">
    <source>
        <dbReference type="Proteomes" id="UP000321830"/>
    </source>
</evidence>
<dbReference type="RefSeq" id="WP_146811597.1">
    <property type="nucleotide sequence ID" value="NZ_BJWF01000018.1"/>
</dbReference>
<dbReference type="Gene3D" id="3.40.50.2000">
    <property type="entry name" value="Glycogen Phosphorylase B"/>
    <property type="match status" value="1"/>
</dbReference>
<sequence>MNILFLSGISAEENGGIFKKVCSQAKYMSRHKNQCWLLYYSNQEIRVREFHDKQVVTDNKLKETTSTNHRQKVKAIQEVTKELLRTKKWTILYFRNQYYTKTMNQLLSIAKEKEIQTVLEIPTYPYYKEQFNVSPNKLKGSLSLVWNYLGDQLYEKQCDKIAVIEANKSGKRKIKRIPFYNGVDPENLKVNFYNKKRKQQAYRIIAVGNFYPYHGLDRLVEGLNVYKQTKCKSDPEVFFDIVGSGPAISTLKTLVATYQLEKYVIFHGYKDHQELEGIYKEASIAAGTLKLNLRGATIETAIKVSEALYQGIPVITSGQTPFFEEIKQNIYQVNDDDSAISIKEMLHFLEKKHSPVDDQVLLTLFSWEKIVANILEFRSEEQ</sequence>
<feature type="domain" description="Glycosyl transferase family 1" evidence="3">
    <location>
        <begin position="197"/>
        <end position="329"/>
    </location>
</feature>
<keyword evidence="1" id="KW-0328">Glycosyltransferase</keyword>
<comment type="caution">
    <text evidence="4">The sequence shown here is derived from an EMBL/GenBank/DDBJ whole genome shotgun (WGS) entry which is preliminary data.</text>
</comment>
<dbReference type="Pfam" id="PF00534">
    <property type="entry name" value="Glycos_transf_1"/>
    <property type="match status" value="1"/>
</dbReference>
<dbReference type="PANTHER" id="PTHR12526">
    <property type="entry name" value="GLYCOSYLTRANSFERASE"/>
    <property type="match status" value="1"/>
</dbReference>
<protein>
    <submittedName>
        <fullName evidence="4">Glycosyl transferase</fullName>
    </submittedName>
</protein>
<accession>A0A511J3J1</accession>
<evidence type="ECO:0000256" key="2">
    <source>
        <dbReference type="ARBA" id="ARBA00022679"/>
    </source>
</evidence>
<proteinExistence type="predicted"/>
<gene>
    <name evidence="4" type="ORF">EVI01_15860</name>
</gene>
<keyword evidence="2 4" id="KW-0808">Transferase</keyword>
<dbReference type="SUPFAM" id="SSF53756">
    <property type="entry name" value="UDP-Glycosyltransferase/glycogen phosphorylase"/>
    <property type="match status" value="1"/>
</dbReference>
<reference evidence="4 5" key="1">
    <citation type="submission" date="2019-07" db="EMBL/GenBank/DDBJ databases">
        <title>Whole genome shotgun sequence of Enterococcus villorum NBRC 100699.</title>
        <authorList>
            <person name="Hosoyama A."/>
            <person name="Uohara A."/>
            <person name="Ohji S."/>
            <person name="Ichikawa N."/>
        </authorList>
    </citation>
    <scope>NUCLEOTIDE SEQUENCE [LARGE SCALE GENOMIC DNA]</scope>
    <source>
        <strain evidence="4 5">NBRC 100699</strain>
    </source>
</reference>
<dbReference type="CDD" id="cd03801">
    <property type="entry name" value="GT4_PimA-like"/>
    <property type="match status" value="1"/>
</dbReference>
<organism evidence="4 5">
    <name type="scientific">Enterococcus villorum</name>
    <dbReference type="NCBI Taxonomy" id="112904"/>
    <lineage>
        <taxon>Bacteria</taxon>
        <taxon>Bacillati</taxon>
        <taxon>Bacillota</taxon>
        <taxon>Bacilli</taxon>
        <taxon>Lactobacillales</taxon>
        <taxon>Enterococcaceae</taxon>
        <taxon>Enterococcus</taxon>
    </lineage>
</organism>